<evidence type="ECO:0000313" key="6">
    <source>
        <dbReference type="EMBL" id="CAB5225598.1"/>
    </source>
</evidence>
<dbReference type="PANTHER" id="PTHR37406:SF1">
    <property type="entry name" value="T4-TYPE LYSOZYME 1-RELATED"/>
    <property type="match status" value="1"/>
</dbReference>
<comment type="similarity">
    <text evidence="3">Belongs to the glycosyl hydrolase 24 family.</text>
</comment>
<evidence type="ECO:0000313" key="4">
    <source>
        <dbReference type="EMBL" id="CAB4151553.1"/>
    </source>
</evidence>
<dbReference type="GO" id="GO:0042742">
    <property type="term" value="P:defense response to bacterium"/>
    <property type="evidence" value="ECO:0007669"/>
    <property type="project" value="UniProtKB-KW"/>
</dbReference>
<keyword evidence="2 3" id="KW-0081">Bacteriolytic enzyme</keyword>
<proteinExistence type="inferred from homology"/>
<dbReference type="GO" id="GO:0016998">
    <property type="term" value="P:cell wall macromolecule catabolic process"/>
    <property type="evidence" value="ECO:0007669"/>
    <property type="project" value="InterPro"/>
</dbReference>
<name>A0A6J5NFF7_9CAUD</name>
<keyword evidence="3" id="KW-0326">Glycosidase</keyword>
<dbReference type="EMBL" id="LR796656">
    <property type="protein sequence ID" value="CAB4157949.1"/>
    <property type="molecule type" value="Genomic_DNA"/>
</dbReference>
<evidence type="ECO:0000256" key="2">
    <source>
        <dbReference type="ARBA" id="ARBA00022638"/>
    </source>
</evidence>
<protein>
    <recommendedName>
        <fullName evidence="3">Lysozyme</fullName>
        <ecNumber evidence="3">3.2.1.17</ecNumber>
    </recommendedName>
</protein>
<dbReference type="EMBL" id="LR796557">
    <property type="protein sequence ID" value="CAB4151553.1"/>
    <property type="molecule type" value="Genomic_DNA"/>
</dbReference>
<dbReference type="InterPro" id="IPR023347">
    <property type="entry name" value="Lysozyme_dom_sf"/>
</dbReference>
<sequence length="133" mass="15267">MKNLKDWIKKQEAFKSHPYLDTVGKLTIGWGRNIEDNGISKDEADYLFDNDFARCQRELAPFPWYVNSPQNVQDALMNMCFNLGIGRLLGFRKMIMALTAKDYTKAAIEALDSKWAEQVGQRAKDVALMMRQG</sequence>
<gene>
    <name evidence="4" type="ORF">UFOVP590_23</name>
    <name evidence="5" type="ORF">UFOVP685_61</name>
    <name evidence="6" type="ORF">UFOVP750_52</name>
</gene>
<keyword evidence="1 3" id="KW-0929">Antimicrobial</keyword>
<dbReference type="InterPro" id="IPR002196">
    <property type="entry name" value="Glyco_hydro_24"/>
</dbReference>
<organism evidence="5">
    <name type="scientific">uncultured Caudovirales phage</name>
    <dbReference type="NCBI Taxonomy" id="2100421"/>
    <lineage>
        <taxon>Viruses</taxon>
        <taxon>Duplodnaviria</taxon>
        <taxon>Heunggongvirae</taxon>
        <taxon>Uroviricota</taxon>
        <taxon>Caudoviricetes</taxon>
        <taxon>Peduoviridae</taxon>
        <taxon>Maltschvirus</taxon>
        <taxon>Maltschvirus maltsch</taxon>
    </lineage>
</organism>
<dbReference type="EC" id="3.2.1.17" evidence="3"/>
<dbReference type="InterPro" id="IPR023346">
    <property type="entry name" value="Lysozyme-like_dom_sf"/>
</dbReference>
<dbReference type="GO" id="GO:0009253">
    <property type="term" value="P:peptidoglycan catabolic process"/>
    <property type="evidence" value="ECO:0007669"/>
    <property type="project" value="InterPro"/>
</dbReference>
<evidence type="ECO:0000256" key="3">
    <source>
        <dbReference type="RuleBase" id="RU003788"/>
    </source>
</evidence>
<dbReference type="PANTHER" id="PTHR37406">
    <property type="entry name" value="T4-TYPE LYSOZYME 1-RELATED"/>
    <property type="match status" value="1"/>
</dbReference>
<keyword evidence="3" id="KW-0378">Hydrolase</keyword>
<dbReference type="InterPro" id="IPR052619">
    <property type="entry name" value="Phage_lysozyme-like"/>
</dbReference>
<accession>A0A6J5NFF7</accession>
<evidence type="ECO:0000256" key="1">
    <source>
        <dbReference type="ARBA" id="ARBA00022529"/>
    </source>
</evidence>
<dbReference type="EMBL" id="LR798345">
    <property type="protein sequence ID" value="CAB5225598.1"/>
    <property type="molecule type" value="Genomic_DNA"/>
</dbReference>
<dbReference type="Gene3D" id="1.10.530.40">
    <property type="match status" value="1"/>
</dbReference>
<dbReference type="Pfam" id="PF00959">
    <property type="entry name" value="Phage_lysozyme"/>
    <property type="match status" value="1"/>
</dbReference>
<comment type="catalytic activity">
    <reaction evidence="3">
        <text>Hydrolysis of (1-&gt;4)-beta-linkages between N-acetylmuramic acid and N-acetyl-D-glucosamine residues in a peptidoglycan and between N-acetyl-D-glucosamine residues in chitodextrins.</text>
        <dbReference type="EC" id="3.2.1.17"/>
    </reaction>
</comment>
<dbReference type="SUPFAM" id="SSF53955">
    <property type="entry name" value="Lysozyme-like"/>
    <property type="match status" value="1"/>
</dbReference>
<dbReference type="GO" id="GO:0003796">
    <property type="term" value="F:lysozyme activity"/>
    <property type="evidence" value="ECO:0007669"/>
    <property type="project" value="UniProtKB-EC"/>
</dbReference>
<dbReference type="GO" id="GO:0031640">
    <property type="term" value="P:killing of cells of another organism"/>
    <property type="evidence" value="ECO:0007669"/>
    <property type="project" value="UniProtKB-KW"/>
</dbReference>
<evidence type="ECO:0000313" key="5">
    <source>
        <dbReference type="EMBL" id="CAB4157949.1"/>
    </source>
</evidence>
<reference evidence="5" key="1">
    <citation type="submission" date="2020-04" db="EMBL/GenBank/DDBJ databases">
        <authorList>
            <person name="Chiriac C."/>
            <person name="Salcher M."/>
            <person name="Ghai R."/>
            <person name="Kavagutti S V."/>
        </authorList>
    </citation>
    <scope>NUCLEOTIDE SEQUENCE</scope>
</reference>